<dbReference type="EMBL" id="KB405056">
    <property type="protein sequence ID" value="EMF57716.1"/>
    <property type="molecule type" value="Genomic_DNA"/>
</dbReference>
<dbReference type="AlphaFoldDB" id="M3EMP1"/>
<evidence type="ECO:0000313" key="3">
    <source>
        <dbReference type="EMBL" id="EMF57716.1"/>
    </source>
</evidence>
<organism evidence="3 4">
    <name type="scientific">Streptomyces bottropensis ATCC 25435</name>
    <dbReference type="NCBI Taxonomy" id="1054862"/>
    <lineage>
        <taxon>Bacteria</taxon>
        <taxon>Bacillati</taxon>
        <taxon>Actinomycetota</taxon>
        <taxon>Actinomycetes</taxon>
        <taxon>Kitasatosporales</taxon>
        <taxon>Streptomycetaceae</taxon>
        <taxon>Streptomyces</taxon>
    </lineage>
</organism>
<evidence type="ECO:0000313" key="4">
    <source>
        <dbReference type="Proteomes" id="UP000030760"/>
    </source>
</evidence>
<protein>
    <recommendedName>
        <fullName evidence="2">Methyltransferase type 11 domain-containing protein</fullName>
    </recommendedName>
</protein>
<dbReference type="Proteomes" id="UP000030760">
    <property type="component" value="Unassembled WGS sequence"/>
</dbReference>
<evidence type="ECO:0000256" key="1">
    <source>
        <dbReference type="SAM" id="MobiDB-lite"/>
    </source>
</evidence>
<dbReference type="PANTHER" id="PTHR43591:SF110">
    <property type="entry name" value="RHODANESE DOMAIN-CONTAINING PROTEIN"/>
    <property type="match status" value="1"/>
</dbReference>
<feature type="domain" description="Methyltransferase type 11" evidence="2">
    <location>
        <begin position="78"/>
        <end position="169"/>
    </location>
</feature>
<dbReference type="GO" id="GO:0008757">
    <property type="term" value="F:S-adenosylmethionine-dependent methyltransferase activity"/>
    <property type="evidence" value="ECO:0007669"/>
    <property type="project" value="InterPro"/>
</dbReference>
<dbReference type="InterPro" id="IPR013216">
    <property type="entry name" value="Methyltransf_11"/>
</dbReference>
<dbReference type="Gene3D" id="3.40.50.150">
    <property type="entry name" value="Vaccinia Virus protein VP39"/>
    <property type="match status" value="1"/>
</dbReference>
<feature type="compositionally biased region" description="Basic and acidic residues" evidence="1">
    <location>
        <begin position="17"/>
        <end position="30"/>
    </location>
</feature>
<dbReference type="CDD" id="cd02440">
    <property type="entry name" value="AdoMet_MTases"/>
    <property type="match status" value="1"/>
</dbReference>
<reference evidence="4" key="1">
    <citation type="journal article" date="2013" name="Genome Announc.">
        <title>Draft Genome Sequence of Streptomyces bottropensis ATCC 25435, a Bottromycin-Producing Actinomycete.</title>
        <authorList>
            <person name="Zhang H."/>
            <person name="Zhou W."/>
            <person name="Zhuang Y."/>
            <person name="Liang X."/>
            <person name="Liu T."/>
        </authorList>
    </citation>
    <scope>NUCLEOTIDE SEQUENCE [LARGE SCALE GENOMIC DNA]</scope>
    <source>
        <strain evidence="4">ATCC 25435</strain>
    </source>
</reference>
<sequence>MEDRWGGDLGTVARHTPPREEAEHMDERATGDGRYGEAVFRPEQTGEGERIDLGALAYDDITMARLRALGAGPGWRCLDVGAGTGTVSRRLLEEARVTSVLAVDRDVRFLRTQPVPGLDVLEADITAPGFAPGRFRLVHARFVLMHLAERDRLIATLAELLVPGGVLVLSDAVDLTSDRTPVTPYTTVMRAMWQGLRASIGTDVSWVPSYPHLLRAAGLTSVAAEIHVPPLLPGGPLSRFWADTWERSRDAMLATGLVDDRAVDAAVRYLGSDECAALSAGMLTVWGWRPEKEVVRPATT</sequence>
<gene>
    <name evidence="3" type="ORF">SBD_0388</name>
</gene>
<dbReference type="Pfam" id="PF08241">
    <property type="entry name" value="Methyltransf_11"/>
    <property type="match status" value="1"/>
</dbReference>
<dbReference type="PANTHER" id="PTHR43591">
    <property type="entry name" value="METHYLTRANSFERASE"/>
    <property type="match status" value="1"/>
</dbReference>
<dbReference type="SUPFAM" id="SSF53335">
    <property type="entry name" value="S-adenosyl-L-methionine-dependent methyltransferases"/>
    <property type="match status" value="1"/>
</dbReference>
<accession>M3EMP1</accession>
<evidence type="ECO:0000259" key="2">
    <source>
        <dbReference type="Pfam" id="PF08241"/>
    </source>
</evidence>
<name>M3EMP1_9ACTN</name>
<proteinExistence type="predicted"/>
<dbReference type="InterPro" id="IPR029063">
    <property type="entry name" value="SAM-dependent_MTases_sf"/>
</dbReference>
<feature type="region of interest" description="Disordered" evidence="1">
    <location>
        <begin position="1"/>
        <end position="30"/>
    </location>
</feature>